<keyword evidence="1" id="KW-0233">DNA recombination</keyword>
<dbReference type="GO" id="GO:0015074">
    <property type="term" value="P:DNA integration"/>
    <property type="evidence" value="ECO:0007669"/>
    <property type="project" value="InterPro"/>
</dbReference>
<sequence>MLRRAELPQIPIHALRDTHAVLLLEAGATIEYIQKRLGHKNYQVTVDTYSHISKKIEENSLSKFESHMNNVLGKI</sequence>
<dbReference type="InterPro" id="IPR011010">
    <property type="entry name" value="DNA_brk_join_enz"/>
</dbReference>
<dbReference type="Gene3D" id="1.10.443.10">
    <property type="entry name" value="Intergrase catalytic core"/>
    <property type="match status" value="1"/>
</dbReference>
<gene>
    <name evidence="3" type="ORF">CHH57_01030</name>
</gene>
<evidence type="ECO:0000313" key="3">
    <source>
        <dbReference type="EMBL" id="PAD85164.1"/>
    </source>
</evidence>
<dbReference type="GO" id="GO:0006310">
    <property type="term" value="P:DNA recombination"/>
    <property type="evidence" value="ECO:0007669"/>
    <property type="project" value="UniProtKB-KW"/>
</dbReference>
<evidence type="ECO:0000259" key="2">
    <source>
        <dbReference type="PROSITE" id="PS51898"/>
    </source>
</evidence>
<dbReference type="PROSITE" id="PS51898">
    <property type="entry name" value="TYR_RECOMBINASE"/>
    <property type="match status" value="1"/>
</dbReference>
<proteinExistence type="predicted"/>
<name>A0AA91Z351_NIACI</name>
<dbReference type="AlphaFoldDB" id="A0AA91Z351"/>
<dbReference type="Proteomes" id="UP000216961">
    <property type="component" value="Unassembled WGS sequence"/>
</dbReference>
<dbReference type="EMBL" id="NPBQ01000005">
    <property type="protein sequence ID" value="PAD85164.1"/>
    <property type="molecule type" value="Genomic_DNA"/>
</dbReference>
<protein>
    <recommendedName>
        <fullName evidence="2">Tyr recombinase domain-containing protein</fullName>
    </recommendedName>
</protein>
<dbReference type="InterPro" id="IPR013762">
    <property type="entry name" value="Integrase-like_cat_sf"/>
</dbReference>
<organism evidence="3 4">
    <name type="scientific">Niallia circulans</name>
    <name type="common">Bacillus circulans</name>
    <dbReference type="NCBI Taxonomy" id="1397"/>
    <lineage>
        <taxon>Bacteria</taxon>
        <taxon>Bacillati</taxon>
        <taxon>Bacillota</taxon>
        <taxon>Bacilli</taxon>
        <taxon>Bacillales</taxon>
        <taxon>Bacillaceae</taxon>
        <taxon>Niallia</taxon>
    </lineage>
</organism>
<dbReference type="SUPFAM" id="SSF56349">
    <property type="entry name" value="DNA breaking-rejoining enzymes"/>
    <property type="match status" value="1"/>
</dbReference>
<feature type="domain" description="Tyr recombinase" evidence="2">
    <location>
        <begin position="1"/>
        <end position="62"/>
    </location>
</feature>
<dbReference type="GO" id="GO:0003677">
    <property type="term" value="F:DNA binding"/>
    <property type="evidence" value="ECO:0007669"/>
    <property type="project" value="InterPro"/>
</dbReference>
<dbReference type="InterPro" id="IPR002104">
    <property type="entry name" value="Integrase_catalytic"/>
</dbReference>
<dbReference type="Pfam" id="PF00589">
    <property type="entry name" value="Phage_integrase"/>
    <property type="match status" value="1"/>
</dbReference>
<reference evidence="3 4" key="1">
    <citation type="submission" date="2017-07" db="EMBL/GenBank/DDBJ databases">
        <title>Isolation and whole genome analysis of endospore-forming bacteria from heroin.</title>
        <authorList>
            <person name="Kalinowski J."/>
            <person name="Ahrens B."/>
            <person name="Al-Dilaimi A."/>
            <person name="Winkler A."/>
            <person name="Wibberg D."/>
            <person name="Schleenbecker U."/>
            <person name="Ruckert C."/>
            <person name="Wolfel R."/>
            <person name="Grass G."/>
        </authorList>
    </citation>
    <scope>NUCLEOTIDE SEQUENCE [LARGE SCALE GENOMIC DNA]</scope>
    <source>
        <strain evidence="3 4">7521-2</strain>
    </source>
</reference>
<accession>A0AA91Z351</accession>
<evidence type="ECO:0000256" key="1">
    <source>
        <dbReference type="ARBA" id="ARBA00023172"/>
    </source>
</evidence>
<evidence type="ECO:0000313" key="4">
    <source>
        <dbReference type="Proteomes" id="UP000216961"/>
    </source>
</evidence>
<comment type="caution">
    <text evidence="3">The sequence shown here is derived from an EMBL/GenBank/DDBJ whole genome shotgun (WGS) entry which is preliminary data.</text>
</comment>